<reference evidence="2" key="1">
    <citation type="submission" date="2022-11" db="UniProtKB">
        <authorList>
            <consortium name="WormBaseParasite"/>
        </authorList>
    </citation>
    <scope>IDENTIFICATION</scope>
</reference>
<keyword evidence="1" id="KW-1185">Reference proteome</keyword>
<proteinExistence type="predicted"/>
<dbReference type="AlphaFoldDB" id="A0A915LDB5"/>
<dbReference type="Proteomes" id="UP000887565">
    <property type="component" value="Unplaced"/>
</dbReference>
<organism evidence="1 2">
    <name type="scientific">Romanomermis culicivorax</name>
    <name type="common">Nematode worm</name>
    <dbReference type="NCBI Taxonomy" id="13658"/>
    <lineage>
        <taxon>Eukaryota</taxon>
        <taxon>Metazoa</taxon>
        <taxon>Ecdysozoa</taxon>
        <taxon>Nematoda</taxon>
        <taxon>Enoplea</taxon>
        <taxon>Dorylaimia</taxon>
        <taxon>Mermithida</taxon>
        <taxon>Mermithoidea</taxon>
        <taxon>Mermithidae</taxon>
        <taxon>Romanomermis</taxon>
    </lineage>
</organism>
<dbReference type="WBParaSite" id="nRc.2.0.1.t47821-RA">
    <property type="protein sequence ID" value="nRc.2.0.1.t47821-RA"/>
    <property type="gene ID" value="nRc.2.0.1.g47821"/>
</dbReference>
<evidence type="ECO:0000313" key="1">
    <source>
        <dbReference type="Proteomes" id="UP000887565"/>
    </source>
</evidence>
<protein>
    <submittedName>
        <fullName evidence="2">Uncharacterized protein</fullName>
    </submittedName>
</protein>
<accession>A0A915LDB5</accession>
<sequence>MRFSKKQYMRKITFEINERMLNNDLSLNLTTSAMAGMTSVMISNWKKGRRFYSISAAEQKKLMLEDFER</sequence>
<name>A0A915LDB5_ROMCU</name>
<evidence type="ECO:0000313" key="2">
    <source>
        <dbReference type="WBParaSite" id="nRc.2.0.1.t47821-RA"/>
    </source>
</evidence>